<name>A0A1T2L468_9GAMM</name>
<comment type="caution">
    <text evidence="2">The sequence shown here is derived from an EMBL/GenBank/DDBJ whole genome shotgun (WGS) entry which is preliminary data.</text>
</comment>
<reference evidence="2 3" key="1">
    <citation type="submission" date="2016-11" db="EMBL/GenBank/DDBJ databases">
        <title>Mixed transmission modes and dynamic genome evolution in an obligate animal-bacterial symbiosis.</title>
        <authorList>
            <person name="Russell S.L."/>
            <person name="Corbett-Detig R.B."/>
            <person name="Cavanaugh C.M."/>
        </authorList>
    </citation>
    <scope>NUCLEOTIDE SEQUENCE [LARGE SCALE GENOMIC DNA]</scope>
    <source>
        <strain evidence="2">Sveles-Q1</strain>
    </source>
</reference>
<gene>
    <name evidence="2" type="ORF">BOW53_09790</name>
</gene>
<dbReference type="InterPro" id="IPR029063">
    <property type="entry name" value="SAM-dependent_MTases_sf"/>
</dbReference>
<evidence type="ECO:0000259" key="1">
    <source>
        <dbReference type="Pfam" id="PF05050"/>
    </source>
</evidence>
<dbReference type="Pfam" id="PF05050">
    <property type="entry name" value="Methyltransf_21"/>
    <property type="match status" value="1"/>
</dbReference>
<accession>A0A1T2L468</accession>
<evidence type="ECO:0000313" key="3">
    <source>
        <dbReference type="Proteomes" id="UP000191110"/>
    </source>
</evidence>
<protein>
    <recommendedName>
        <fullName evidence="1">Methyltransferase FkbM domain-containing protein</fullName>
    </recommendedName>
</protein>
<dbReference type="EMBL" id="MPRL01000039">
    <property type="protein sequence ID" value="OOZ39905.1"/>
    <property type="molecule type" value="Genomic_DNA"/>
</dbReference>
<dbReference type="SUPFAM" id="SSF53335">
    <property type="entry name" value="S-adenosyl-L-methionine-dependent methyltransferases"/>
    <property type="match status" value="1"/>
</dbReference>
<dbReference type="AlphaFoldDB" id="A0A1T2L468"/>
<proteinExistence type="predicted"/>
<dbReference type="OrthoDB" id="276699at2"/>
<dbReference type="InterPro" id="IPR006342">
    <property type="entry name" value="FkbM_mtfrase"/>
</dbReference>
<evidence type="ECO:0000313" key="2">
    <source>
        <dbReference type="EMBL" id="OOZ39905.1"/>
    </source>
</evidence>
<keyword evidence="3" id="KW-1185">Reference proteome</keyword>
<organism evidence="2 3">
    <name type="scientific">Solemya pervernicosa gill symbiont</name>
    <dbReference type="NCBI Taxonomy" id="642797"/>
    <lineage>
        <taxon>Bacteria</taxon>
        <taxon>Pseudomonadati</taxon>
        <taxon>Pseudomonadota</taxon>
        <taxon>Gammaproteobacteria</taxon>
        <taxon>sulfur-oxidizing symbionts</taxon>
    </lineage>
</organism>
<dbReference type="Gene3D" id="3.40.50.150">
    <property type="entry name" value="Vaccinia Virus protein VP39"/>
    <property type="match status" value="1"/>
</dbReference>
<dbReference type="Proteomes" id="UP000191110">
    <property type="component" value="Unassembled WGS sequence"/>
</dbReference>
<feature type="domain" description="Methyltransferase FkbM" evidence="1">
    <location>
        <begin position="112"/>
        <end position="176"/>
    </location>
</feature>
<sequence>MRRFLLKLASRYLAARNMIAVRRTPLNEVTALIEHLAPVSFGKELIRLGPDRDGGYLVPDVLDGIATCYSPGVGSVSGFESDCADRGMDVYMADASVEKPAVSNDLFHFSDKFIGAASNEAHMTLDEWVDLTRPDSEGDLILQIDVEGAEYEVFLSVSERLLKRFRIIVVEFHGLDQLFNLPFFELGSRVFDKILQTHTCVHNHPNNYSGSTRLDDIVIPKTTELTFLRNDYVKEAAPVTDFPHQLDCDNSTKHPLHLPKCWYLFSQ</sequence>